<dbReference type="AlphaFoldDB" id="A0AAW5JKR4"/>
<evidence type="ECO:0000313" key="3">
    <source>
        <dbReference type="Proteomes" id="UP001204562"/>
    </source>
</evidence>
<reference evidence="2" key="1">
    <citation type="submission" date="2022-06" db="EMBL/GenBank/DDBJ databases">
        <title>Isolation of gut microbiota from human fecal samples.</title>
        <authorList>
            <person name="Pamer E.G."/>
            <person name="Barat B."/>
            <person name="Waligurski E."/>
            <person name="Medina S."/>
            <person name="Paddock L."/>
            <person name="Mostad J."/>
        </authorList>
    </citation>
    <scope>NUCLEOTIDE SEQUENCE</scope>
    <source>
        <strain evidence="2">DFI.9.91</strain>
    </source>
</reference>
<gene>
    <name evidence="2" type="ORF">NE579_05625</name>
</gene>
<evidence type="ECO:0000256" key="1">
    <source>
        <dbReference type="SAM" id="MobiDB-lite"/>
    </source>
</evidence>
<feature type="region of interest" description="Disordered" evidence="1">
    <location>
        <begin position="1"/>
        <end position="59"/>
    </location>
</feature>
<dbReference type="EMBL" id="JANFYS010000008">
    <property type="protein sequence ID" value="MCQ4769943.1"/>
    <property type="molecule type" value="Genomic_DNA"/>
</dbReference>
<evidence type="ECO:0000313" key="2">
    <source>
        <dbReference type="EMBL" id="MCQ4769943.1"/>
    </source>
</evidence>
<dbReference type="Proteomes" id="UP001204562">
    <property type="component" value="Unassembled WGS sequence"/>
</dbReference>
<organism evidence="2 3">
    <name type="scientific">Intestinimonas massiliensis</name>
    <name type="common">ex Afouda et al. 2020</name>
    <dbReference type="NCBI Taxonomy" id="1673721"/>
    <lineage>
        <taxon>Bacteria</taxon>
        <taxon>Bacillati</taxon>
        <taxon>Bacillota</taxon>
        <taxon>Clostridia</taxon>
        <taxon>Eubacteriales</taxon>
        <taxon>Intestinimonas</taxon>
    </lineage>
</organism>
<sequence length="59" mass="6117">MSESKNRFSAELAGSLTPELEGASHSAAHAARLPRIRSLPGPASANTPRACQSGRASKE</sequence>
<name>A0AAW5JKR4_9FIRM</name>
<protein>
    <submittedName>
        <fullName evidence="2">Uncharacterized protein</fullName>
    </submittedName>
</protein>
<comment type="caution">
    <text evidence="2">The sequence shown here is derived from an EMBL/GenBank/DDBJ whole genome shotgun (WGS) entry which is preliminary data.</text>
</comment>
<dbReference type="RefSeq" id="WP_256303530.1">
    <property type="nucleotide sequence ID" value="NZ_JANFYS010000008.1"/>
</dbReference>
<proteinExistence type="predicted"/>
<accession>A0AAW5JKR4</accession>